<reference evidence="6" key="1">
    <citation type="submission" date="2020-01" db="EMBL/GenBank/DDBJ databases">
        <authorList>
            <person name="Meier V. D."/>
            <person name="Meier V D."/>
        </authorList>
    </citation>
    <scope>NUCLEOTIDE SEQUENCE</scope>
    <source>
        <strain evidence="6">HLG_WM_MAG_07</strain>
    </source>
</reference>
<dbReference type="GO" id="GO:0009295">
    <property type="term" value="C:nucleoid"/>
    <property type="evidence" value="ECO:0007669"/>
    <property type="project" value="UniProtKB-SubCell"/>
</dbReference>
<dbReference type="EMBL" id="CACVAY010000152">
    <property type="protein sequence ID" value="CAA6828808.1"/>
    <property type="molecule type" value="Genomic_DNA"/>
</dbReference>
<dbReference type="GO" id="GO:0003681">
    <property type="term" value="F:bent DNA binding"/>
    <property type="evidence" value="ECO:0007669"/>
    <property type="project" value="TreeGrafter"/>
</dbReference>
<proteinExistence type="inferred from homology"/>
<dbReference type="InterPro" id="IPR037150">
    <property type="entry name" value="H-NS_C_dom_sf"/>
</dbReference>
<protein>
    <submittedName>
        <fullName evidence="6">DNA-binding protein, H-NS family</fullName>
    </submittedName>
</protein>
<evidence type="ECO:0000259" key="5">
    <source>
        <dbReference type="SMART" id="SM00528"/>
    </source>
</evidence>
<feature type="domain" description="DNA-binding protein H-NS-like C-terminal" evidence="5">
    <location>
        <begin position="60"/>
        <end position="105"/>
    </location>
</feature>
<dbReference type="SMART" id="SM00528">
    <property type="entry name" value="HNS"/>
    <property type="match status" value="1"/>
</dbReference>
<keyword evidence="4 6" id="KW-0238">DNA-binding</keyword>
<dbReference type="GO" id="GO:0003680">
    <property type="term" value="F:minor groove of adenine-thymine-rich DNA binding"/>
    <property type="evidence" value="ECO:0007669"/>
    <property type="project" value="TreeGrafter"/>
</dbReference>
<dbReference type="InterPro" id="IPR027444">
    <property type="entry name" value="H-NS_C_dom"/>
</dbReference>
<dbReference type="GO" id="GO:0000976">
    <property type="term" value="F:transcription cis-regulatory region binding"/>
    <property type="evidence" value="ECO:0007669"/>
    <property type="project" value="TreeGrafter"/>
</dbReference>
<organism evidence="6">
    <name type="scientific">uncultured Thiotrichaceae bacterium</name>
    <dbReference type="NCBI Taxonomy" id="298394"/>
    <lineage>
        <taxon>Bacteria</taxon>
        <taxon>Pseudomonadati</taxon>
        <taxon>Pseudomonadota</taxon>
        <taxon>Gammaproteobacteria</taxon>
        <taxon>Thiotrichales</taxon>
        <taxon>Thiotrichaceae</taxon>
        <taxon>environmental samples</taxon>
    </lineage>
</organism>
<dbReference type="GO" id="GO:0032993">
    <property type="term" value="C:protein-DNA complex"/>
    <property type="evidence" value="ECO:0007669"/>
    <property type="project" value="TreeGrafter"/>
</dbReference>
<dbReference type="SUPFAM" id="SSF81273">
    <property type="entry name" value="H-NS histone-like proteins"/>
    <property type="match status" value="1"/>
</dbReference>
<keyword evidence="3" id="KW-0963">Cytoplasm</keyword>
<dbReference type="GO" id="GO:0005829">
    <property type="term" value="C:cytosol"/>
    <property type="evidence" value="ECO:0007669"/>
    <property type="project" value="TreeGrafter"/>
</dbReference>
<sequence>MAKVNLDKMSLKELQAIAKDAAKTIEVKKKDGIKALKKKILEEIKDNGLELGDVFTQLKPAPRAAVSPKYANLDNPDQTWTGRGRKPKWVEAHLNNGKTLEDLLIEK</sequence>
<comment type="similarity">
    <text evidence="2">Belongs to the histone-like protein H-NS family.</text>
</comment>
<evidence type="ECO:0000256" key="1">
    <source>
        <dbReference type="ARBA" id="ARBA00004453"/>
    </source>
</evidence>
<dbReference type="Gene3D" id="4.10.430.10">
    <property type="entry name" value="Histone-like protein H-NS, C-terminal domain"/>
    <property type="match status" value="1"/>
</dbReference>
<accession>A0A6S6UAQ3</accession>
<evidence type="ECO:0000256" key="3">
    <source>
        <dbReference type="ARBA" id="ARBA00022490"/>
    </source>
</evidence>
<evidence type="ECO:0000256" key="2">
    <source>
        <dbReference type="ARBA" id="ARBA00010610"/>
    </source>
</evidence>
<name>A0A6S6UAQ3_9GAMM</name>
<dbReference type="PANTHER" id="PTHR38097:SF2">
    <property type="entry name" value="DNA-BINDING PROTEIN STPA"/>
    <property type="match status" value="1"/>
</dbReference>
<dbReference type="AlphaFoldDB" id="A0A6S6UAQ3"/>
<dbReference type="PANTHER" id="PTHR38097">
    <property type="match status" value="1"/>
</dbReference>
<evidence type="ECO:0000313" key="6">
    <source>
        <dbReference type="EMBL" id="CAA6828808.1"/>
    </source>
</evidence>
<evidence type="ECO:0000256" key="4">
    <source>
        <dbReference type="ARBA" id="ARBA00023125"/>
    </source>
</evidence>
<comment type="subcellular location">
    <subcellularLocation>
        <location evidence="1">Cytoplasm</location>
        <location evidence="1">Nucleoid</location>
    </subcellularLocation>
</comment>
<dbReference type="Pfam" id="PF00816">
    <property type="entry name" value="Histone_HNS"/>
    <property type="match status" value="1"/>
</dbReference>
<gene>
    <name evidence="6" type="ORF">HELGO_WM27513</name>
</gene>
<dbReference type="GO" id="GO:0001217">
    <property type="term" value="F:DNA-binding transcription repressor activity"/>
    <property type="evidence" value="ECO:0007669"/>
    <property type="project" value="TreeGrafter"/>
</dbReference>